<feature type="region of interest" description="Disordered" evidence="1">
    <location>
        <begin position="638"/>
        <end position="660"/>
    </location>
</feature>
<organism evidence="2 3">
    <name type="scientific">Stylonychia lemnae</name>
    <name type="common">Ciliate</name>
    <dbReference type="NCBI Taxonomy" id="5949"/>
    <lineage>
        <taxon>Eukaryota</taxon>
        <taxon>Sar</taxon>
        <taxon>Alveolata</taxon>
        <taxon>Ciliophora</taxon>
        <taxon>Intramacronucleata</taxon>
        <taxon>Spirotrichea</taxon>
        <taxon>Stichotrichia</taxon>
        <taxon>Sporadotrichida</taxon>
        <taxon>Oxytrichidae</taxon>
        <taxon>Stylonychinae</taxon>
        <taxon>Stylonychia</taxon>
    </lineage>
</organism>
<dbReference type="InterPro" id="IPR036891">
    <property type="entry name" value="Signal_recog_part_SRP54_M_sf"/>
</dbReference>
<name>A0A078AX50_STYLE</name>
<evidence type="ECO:0000313" key="2">
    <source>
        <dbReference type="EMBL" id="CDW85368.1"/>
    </source>
</evidence>
<evidence type="ECO:0000313" key="3">
    <source>
        <dbReference type="Proteomes" id="UP000039865"/>
    </source>
</evidence>
<protein>
    <submittedName>
        <fullName evidence="2">Uncharacterized protein</fullName>
    </submittedName>
</protein>
<reference evidence="2 3" key="1">
    <citation type="submission" date="2014-06" db="EMBL/GenBank/DDBJ databases">
        <authorList>
            <person name="Swart Estienne"/>
        </authorList>
    </citation>
    <scope>NUCLEOTIDE SEQUENCE [LARGE SCALE GENOMIC DNA]</scope>
    <source>
        <strain evidence="2 3">130c</strain>
    </source>
</reference>
<dbReference type="AlphaFoldDB" id="A0A078AX50"/>
<evidence type="ECO:0000256" key="1">
    <source>
        <dbReference type="SAM" id="MobiDB-lite"/>
    </source>
</evidence>
<dbReference type="SUPFAM" id="SSF47446">
    <property type="entry name" value="Signal peptide-binding domain"/>
    <property type="match status" value="1"/>
</dbReference>
<sequence length="660" mass="77036">MKVNEQRIRIKAIYKSMNDPNRSIGMNSVTSSRLGTRAYDDPSGRVNTTQEQSTATNLTQSKNRDNVSTRGGMSFGGRSEFEHLEPPFLILQDQESLNHFMSKQRKMVSSVSSKYLNYNPLGKNTQNIGDGVSTIRGENDSPNKIGNYNEYQHIYNDHQCNEANVAWITQLREKENKTQLGQSKILIDNDKQSTIHESSPPSVYYKSNGENCVKRVTDFEYKGNHLDVTHLTTKRIGPTPNIGQVNFETSLRKYLSQKDLKSSIIEESKRDPRERTSQDQIKNEKAYYTNNKNSNSSSLERAESSKDFVTIFPKQKSILSQYAPTFLPPIGPAAKRQYDKLDVILEKTKTLVKGLHKKPEALQLVSSFEGFHKSMPKFTDKIETAHDYNQIRHLMKANKKMSQVLWELSLRPDAHKKDEIEENRRKEQALLHRKNIQYFSEPKRRSKPQNNLQSQHLACKQLPLRFINFNNLPAVQRMQSFYQAPQRSFVKSMEDRKEEQEIKAFQDDITYFLSKESFSLHDFHERVLHGLKQKSTFKVMIWGDDAEMKILENQNKICSAMHDEEKNNSKSISMDQKREIAETCQLQLSDVQDVLHKYMQMQQFHLWLKGKQQRKEPMPETRDDLMAMYKIERPSFLMPKKHQGGSQKRQMKYYLRRHRT</sequence>
<dbReference type="EMBL" id="CCKQ01013673">
    <property type="protein sequence ID" value="CDW85368.1"/>
    <property type="molecule type" value="Genomic_DNA"/>
</dbReference>
<dbReference type="Proteomes" id="UP000039865">
    <property type="component" value="Unassembled WGS sequence"/>
</dbReference>
<dbReference type="Gene3D" id="1.10.260.30">
    <property type="entry name" value="Signal recognition particle, SRP54 subunit, M-domain"/>
    <property type="match status" value="1"/>
</dbReference>
<feature type="compositionally biased region" description="Low complexity" evidence="1">
    <location>
        <begin position="290"/>
        <end position="299"/>
    </location>
</feature>
<feature type="compositionally biased region" description="Polar residues" evidence="1">
    <location>
        <begin position="45"/>
        <end position="61"/>
    </location>
</feature>
<dbReference type="InParanoid" id="A0A078AX50"/>
<dbReference type="GO" id="GO:0006614">
    <property type="term" value="P:SRP-dependent cotranslational protein targeting to membrane"/>
    <property type="evidence" value="ECO:0007669"/>
    <property type="project" value="InterPro"/>
</dbReference>
<gene>
    <name evidence="2" type="primary">Contig8797.g9394</name>
    <name evidence="2" type="ORF">STYLEM_14443</name>
</gene>
<feature type="compositionally biased region" description="Basic and acidic residues" evidence="1">
    <location>
        <begin position="265"/>
        <end position="285"/>
    </location>
</feature>
<dbReference type="GO" id="GO:0048500">
    <property type="term" value="C:signal recognition particle"/>
    <property type="evidence" value="ECO:0007669"/>
    <property type="project" value="InterPro"/>
</dbReference>
<feature type="compositionally biased region" description="Basic residues" evidence="1">
    <location>
        <begin position="639"/>
        <end position="660"/>
    </location>
</feature>
<accession>A0A078AX50</accession>
<dbReference type="GO" id="GO:0008312">
    <property type="term" value="F:7S RNA binding"/>
    <property type="evidence" value="ECO:0007669"/>
    <property type="project" value="InterPro"/>
</dbReference>
<keyword evidence="3" id="KW-1185">Reference proteome</keyword>
<proteinExistence type="predicted"/>
<dbReference type="OrthoDB" id="300731at2759"/>
<feature type="region of interest" description="Disordered" evidence="1">
    <location>
        <begin position="33"/>
        <end position="78"/>
    </location>
</feature>
<feature type="region of interest" description="Disordered" evidence="1">
    <location>
        <begin position="265"/>
        <end position="301"/>
    </location>
</feature>